<reference evidence="1 2" key="1">
    <citation type="submission" date="2019-03" db="EMBL/GenBank/DDBJ databases">
        <title>Genomic Encyclopedia of Type Strains, Phase IV (KMG-IV): sequencing the most valuable type-strain genomes for metagenomic binning, comparative biology and taxonomic classification.</title>
        <authorList>
            <person name="Goeker M."/>
        </authorList>
    </citation>
    <scope>NUCLEOTIDE SEQUENCE [LARGE SCALE GENOMIC DNA]</scope>
    <source>
        <strain evidence="1 2">DSM 44684</strain>
    </source>
</reference>
<comment type="caution">
    <text evidence="1">The sequence shown here is derived from an EMBL/GenBank/DDBJ whole genome shotgun (WGS) entry which is preliminary data.</text>
</comment>
<dbReference type="AlphaFoldDB" id="A0A4R1FGI6"/>
<organism evidence="1 2">
    <name type="scientific">Nocardia alba</name>
    <dbReference type="NCBI Taxonomy" id="225051"/>
    <lineage>
        <taxon>Bacteria</taxon>
        <taxon>Bacillati</taxon>
        <taxon>Actinomycetota</taxon>
        <taxon>Actinomycetes</taxon>
        <taxon>Mycobacteriales</taxon>
        <taxon>Nocardiaceae</taxon>
        <taxon>Nocardia</taxon>
    </lineage>
</organism>
<name>A0A4R1FGI6_9NOCA</name>
<proteinExistence type="predicted"/>
<sequence>MGSVLANAAESLGDKVKISGIARNRESVTVTLEVVVADGSGGGTGITELTGLQIGNSSSGWSVVVPSNRSPGPFHDGGTVLVQTIMRNPAGETMYVDGINLPIGQSPAERAEAARRAAMLAEAQIQDKVNDWVNTAIVEECKKHGRNLALFEAHPLNDWAVQSYKENGRFPDAAWVAKTYVDTGKWPTVQ</sequence>
<keyword evidence="2" id="KW-1185">Reference proteome</keyword>
<accession>A0A4R1FGI6</accession>
<dbReference type="EMBL" id="SMFR01000008">
    <property type="protein sequence ID" value="TCJ89951.1"/>
    <property type="molecule type" value="Genomic_DNA"/>
</dbReference>
<dbReference type="Proteomes" id="UP000294856">
    <property type="component" value="Unassembled WGS sequence"/>
</dbReference>
<protein>
    <submittedName>
        <fullName evidence="1">Uncharacterized protein</fullName>
    </submittedName>
</protein>
<evidence type="ECO:0000313" key="1">
    <source>
        <dbReference type="EMBL" id="TCJ89951.1"/>
    </source>
</evidence>
<gene>
    <name evidence="1" type="ORF">DFR71_6241</name>
</gene>
<evidence type="ECO:0000313" key="2">
    <source>
        <dbReference type="Proteomes" id="UP000294856"/>
    </source>
</evidence>
<dbReference type="RefSeq" id="WP_067458341.1">
    <property type="nucleotide sequence ID" value="NZ_SMFR01000008.1"/>
</dbReference>